<dbReference type="AlphaFoldDB" id="A0A561DYQ5"/>
<evidence type="ECO:0000313" key="3">
    <source>
        <dbReference type="Proteomes" id="UP000319671"/>
    </source>
</evidence>
<reference evidence="2 3" key="1">
    <citation type="submission" date="2019-06" db="EMBL/GenBank/DDBJ databases">
        <title>Sorghum-associated microbial communities from plants grown in Nebraska, USA.</title>
        <authorList>
            <person name="Schachtman D."/>
        </authorList>
    </citation>
    <scope>NUCLEOTIDE SEQUENCE [LARGE SCALE GENOMIC DNA]</scope>
    <source>
        <strain evidence="2 3">2482</strain>
    </source>
</reference>
<feature type="region of interest" description="Disordered" evidence="1">
    <location>
        <begin position="1"/>
        <end position="21"/>
    </location>
</feature>
<accession>A0A561DYQ5</accession>
<name>A0A561DYQ5_9BACI</name>
<dbReference type="EMBL" id="VIVN01000001">
    <property type="protein sequence ID" value="TWE08476.1"/>
    <property type="molecule type" value="Genomic_DNA"/>
</dbReference>
<sequence length="49" mass="5393">MKKHEKSKEVGQKSDSMNAMDQGLNLIVQTFNNATGLDKGNDGKIDNNQ</sequence>
<feature type="compositionally biased region" description="Basic and acidic residues" evidence="1">
    <location>
        <begin position="1"/>
        <end position="12"/>
    </location>
</feature>
<protein>
    <submittedName>
        <fullName evidence="2">Uncharacterized protein</fullName>
    </submittedName>
</protein>
<evidence type="ECO:0000256" key="1">
    <source>
        <dbReference type="SAM" id="MobiDB-lite"/>
    </source>
</evidence>
<organism evidence="2 3">
    <name type="scientific">Neobacillus bataviensis</name>
    <dbReference type="NCBI Taxonomy" id="220685"/>
    <lineage>
        <taxon>Bacteria</taxon>
        <taxon>Bacillati</taxon>
        <taxon>Bacillota</taxon>
        <taxon>Bacilli</taxon>
        <taxon>Bacillales</taxon>
        <taxon>Bacillaceae</taxon>
        <taxon>Neobacillus</taxon>
    </lineage>
</organism>
<dbReference type="Proteomes" id="UP000319671">
    <property type="component" value="Unassembled WGS sequence"/>
</dbReference>
<comment type="caution">
    <text evidence="2">The sequence shown here is derived from an EMBL/GenBank/DDBJ whole genome shotgun (WGS) entry which is preliminary data.</text>
</comment>
<dbReference type="RefSeq" id="WP_186446333.1">
    <property type="nucleotide sequence ID" value="NZ_VIVN01000001.1"/>
</dbReference>
<evidence type="ECO:0000313" key="2">
    <source>
        <dbReference type="EMBL" id="TWE08476.1"/>
    </source>
</evidence>
<keyword evidence="3" id="KW-1185">Reference proteome</keyword>
<proteinExistence type="predicted"/>
<gene>
    <name evidence="2" type="ORF">FB550_101501</name>
</gene>